<keyword evidence="1" id="KW-0233">DNA recombination</keyword>
<feature type="region of interest" description="Disordered" evidence="2">
    <location>
        <begin position="1"/>
        <end position="32"/>
    </location>
</feature>
<name>A0A2I8F4S9_9BURK</name>
<dbReference type="InterPro" id="IPR013762">
    <property type="entry name" value="Integrase-like_cat_sf"/>
</dbReference>
<dbReference type="AlphaFoldDB" id="A0A2I8F4S9"/>
<dbReference type="EMBL" id="CP026114">
    <property type="protein sequence ID" value="AUT66793.1"/>
    <property type="molecule type" value="Genomic_DNA"/>
</dbReference>
<dbReference type="GO" id="GO:0015074">
    <property type="term" value="P:DNA integration"/>
    <property type="evidence" value="ECO:0007669"/>
    <property type="project" value="InterPro"/>
</dbReference>
<sequence length="119" mass="13049">MHAADRASWYSIHRPSQNEPTTDTRRASPRLQAHRYARRATARVAYPGGAADLRRASSHGLRHTHANHARDAGSDLRDVQTDLGHAGLSTTTHYTKGNDARRYQAVNGFFEDALSAGGT</sequence>
<dbReference type="Pfam" id="PF00589">
    <property type="entry name" value="Phage_integrase"/>
    <property type="match status" value="1"/>
</dbReference>
<feature type="domain" description="Tyr recombinase" evidence="3">
    <location>
        <begin position="1"/>
        <end position="107"/>
    </location>
</feature>
<accession>A0A2I8F4S9</accession>
<dbReference type="InterPro" id="IPR011010">
    <property type="entry name" value="DNA_brk_join_enz"/>
</dbReference>
<gene>
    <name evidence="4" type="ORF">C2L65_45330</name>
</gene>
<reference evidence="4 5" key="1">
    <citation type="submission" date="2018-01" db="EMBL/GenBank/DDBJ databases">
        <title>Species boundaries and ecological features among Paraburkholderia terrae DSMZ17804T, P. hospita DSMZ17164T and P. caribensis DSMZ13236T.</title>
        <authorList>
            <person name="Pratama A.A."/>
        </authorList>
    </citation>
    <scope>NUCLEOTIDE SEQUENCE [LARGE SCALE GENOMIC DNA]</scope>
    <source>
        <strain evidence="4 5">DSM 17804</strain>
    </source>
</reference>
<evidence type="ECO:0000256" key="2">
    <source>
        <dbReference type="SAM" id="MobiDB-lite"/>
    </source>
</evidence>
<dbReference type="KEGG" id="pter:C2L65_45330"/>
<dbReference type="Proteomes" id="UP000243502">
    <property type="component" value="Chromosome 4"/>
</dbReference>
<dbReference type="InterPro" id="IPR002104">
    <property type="entry name" value="Integrase_catalytic"/>
</dbReference>
<protein>
    <submittedName>
        <fullName evidence="4">Site-specific integrase</fullName>
    </submittedName>
</protein>
<organism evidence="4 5">
    <name type="scientific">Paraburkholderia terrae</name>
    <dbReference type="NCBI Taxonomy" id="311230"/>
    <lineage>
        <taxon>Bacteria</taxon>
        <taxon>Pseudomonadati</taxon>
        <taxon>Pseudomonadota</taxon>
        <taxon>Betaproteobacteria</taxon>
        <taxon>Burkholderiales</taxon>
        <taxon>Burkholderiaceae</taxon>
        <taxon>Paraburkholderia</taxon>
    </lineage>
</organism>
<dbReference type="Gene3D" id="1.10.443.10">
    <property type="entry name" value="Intergrase catalytic core"/>
    <property type="match status" value="1"/>
</dbReference>
<dbReference type="SUPFAM" id="SSF56349">
    <property type="entry name" value="DNA breaking-rejoining enzymes"/>
    <property type="match status" value="1"/>
</dbReference>
<evidence type="ECO:0000313" key="4">
    <source>
        <dbReference type="EMBL" id="AUT66793.1"/>
    </source>
</evidence>
<evidence type="ECO:0000256" key="1">
    <source>
        <dbReference type="ARBA" id="ARBA00023172"/>
    </source>
</evidence>
<dbReference type="GO" id="GO:0003677">
    <property type="term" value="F:DNA binding"/>
    <property type="evidence" value="ECO:0007669"/>
    <property type="project" value="InterPro"/>
</dbReference>
<dbReference type="OrthoDB" id="8610787at2"/>
<dbReference type="PROSITE" id="PS51898">
    <property type="entry name" value="TYR_RECOMBINASE"/>
    <property type="match status" value="1"/>
</dbReference>
<proteinExistence type="predicted"/>
<evidence type="ECO:0000259" key="3">
    <source>
        <dbReference type="PROSITE" id="PS51898"/>
    </source>
</evidence>
<dbReference type="CDD" id="cd00397">
    <property type="entry name" value="DNA_BRE_C"/>
    <property type="match status" value="1"/>
</dbReference>
<dbReference type="RefSeq" id="WP_081921021.1">
    <property type="nucleotide sequence ID" value="NZ_CP026114.1"/>
</dbReference>
<evidence type="ECO:0000313" key="5">
    <source>
        <dbReference type="Proteomes" id="UP000243502"/>
    </source>
</evidence>
<dbReference type="GO" id="GO:0006310">
    <property type="term" value="P:DNA recombination"/>
    <property type="evidence" value="ECO:0007669"/>
    <property type="project" value="UniProtKB-KW"/>
</dbReference>